<evidence type="ECO:0000313" key="1">
    <source>
        <dbReference type="EMBL" id="KIL61955.1"/>
    </source>
</evidence>
<dbReference type="InParanoid" id="A0A0C2SFV0"/>
<protein>
    <submittedName>
        <fullName evidence="1">Uncharacterized protein</fullName>
    </submittedName>
</protein>
<sequence>MLPPSPLRSSIASTKGSCIPTSAKNTNQELTSPLGWIFIGQTLMFHLHCNLVAHVAAQKWMIIDHPSQAFGCQEQGTPAAMKTVHTIWNHYVCWLWP</sequence>
<reference evidence="1 2" key="1">
    <citation type="submission" date="2014-04" db="EMBL/GenBank/DDBJ databases">
        <title>Evolutionary Origins and Diversification of the Mycorrhizal Mutualists.</title>
        <authorList>
            <consortium name="DOE Joint Genome Institute"/>
            <consortium name="Mycorrhizal Genomics Consortium"/>
            <person name="Kohler A."/>
            <person name="Kuo A."/>
            <person name="Nagy L.G."/>
            <person name="Floudas D."/>
            <person name="Copeland A."/>
            <person name="Barry K.W."/>
            <person name="Cichocki N."/>
            <person name="Veneault-Fourrey C."/>
            <person name="LaButti K."/>
            <person name="Lindquist E.A."/>
            <person name="Lipzen A."/>
            <person name="Lundell T."/>
            <person name="Morin E."/>
            <person name="Murat C."/>
            <person name="Riley R."/>
            <person name="Ohm R."/>
            <person name="Sun H."/>
            <person name="Tunlid A."/>
            <person name="Henrissat B."/>
            <person name="Grigoriev I.V."/>
            <person name="Hibbett D.S."/>
            <person name="Martin F."/>
        </authorList>
    </citation>
    <scope>NUCLEOTIDE SEQUENCE [LARGE SCALE GENOMIC DNA]</scope>
    <source>
        <strain evidence="1 2">Koide BX008</strain>
    </source>
</reference>
<organism evidence="1 2">
    <name type="scientific">Amanita muscaria (strain Koide BX008)</name>
    <dbReference type="NCBI Taxonomy" id="946122"/>
    <lineage>
        <taxon>Eukaryota</taxon>
        <taxon>Fungi</taxon>
        <taxon>Dikarya</taxon>
        <taxon>Basidiomycota</taxon>
        <taxon>Agaricomycotina</taxon>
        <taxon>Agaricomycetes</taxon>
        <taxon>Agaricomycetidae</taxon>
        <taxon>Agaricales</taxon>
        <taxon>Pluteineae</taxon>
        <taxon>Amanitaceae</taxon>
        <taxon>Amanita</taxon>
    </lineage>
</organism>
<keyword evidence="2" id="KW-1185">Reference proteome</keyword>
<gene>
    <name evidence="1" type="ORF">M378DRAFT_166280</name>
</gene>
<evidence type="ECO:0000313" key="2">
    <source>
        <dbReference type="Proteomes" id="UP000054549"/>
    </source>
</evidence>
<dbReference type="HOGENOM" id="CLU_2346224_0_0_1"/>
<dbReference type="AlphaFoldDB" id="A0A0C2SFV0"/>
<proteinExistence type="predicted"/>
<accession>A0A0C2SFV0</accession>
<name>A0A0C2SFV0_AMAMK</name>
<dbReference type="Proteomes" id="UP000054549">
    <property type="component" value="Unassembled WGS sequence"/>
</dbReference>
<dbReference type="EMBL" id="KN818277">
    <property type="protein sequence ID" value="KIL61955.1"/>
    <property type="molecule type" value="Genomic_DNA"/>
</dbReference>